<comment type="catalytic activity">
    <reaction evidence="7">
        <text>a peptidoglycan chain = a peptidoglycan chain with N-acetyl-1,6-anhydromuramyl-[peptide] at the reducing end + a peptidoglycan chain with N-acetylglucosamine at the non-reducing end.</text>
        <dbReference type="EC" id="4.2.2.29"/>
    </reaction>
</comment>
<dbReference type="InterPro" id="IPR003770">
    <property type="entry name" value="MLTG-like"/>
</dbReference>
<dbReference type="AlphaFoldDB" id="A0A017TFN2"/>
<feature type="region of interest" description="Disordered" evidence="8">
    <location>
        <begin position="1"/>
        <end position="67"/>
    </location>
</feature>
<dbReference type="Gene3D" id="3.30.160.60">
    <property type="entry name" value="Classic Zinc Finger"/>
    <property type="match status" value="1"/>
</dbReference>
<keyword evidence="10" id="KW-1185">Reference proteome</keyword>
<comment type="function">
    <text evidence="7">Functions as a peptidoglycan terminase that cleaves nascent peptidoglycan strands endolytically to terminate their elongation.</text>
</comment>
<comment type="subcellular location">
    <subcellularLocation>
        <location evidence="7">Cell membrane</location>
        <topology evidence="7">Single-pass membrane protein</topology>
    </subcellularLocation>
</comment>
<evidence type="ECO:0000256" key="7">
    <source>
        <dbReference type="HAMAP-Rule" id="MF_02065"/>
    </source>
</evidence>
<name>A0A017TFN2_9BACT</name>
<dbReference type="Pfam" id="PF02618">
    <property type="entry name" value="YceG"/>
    <property type="match status" value="1"/>
</dbReference>
<sequence length="432" mass="45926">MSGRPRAVRAGSRRGNAANPGADGGKGSTATPGADSRRSKPPSRTSHPPASSTPRKPRTPRKPPGTRIQRAVAGVVVGFALVSLVAVAVVVGYGRARAPDQGKLVEIYWPGGLDAGEAAALLAAEGLVRSESGMELYLRATGGADQFVQGPHLLWQGLSARELRDLLLRLPDRPTVKVTIPEGWSRFDIAARLEKLHVAGHRAFLAATADPELLDAVGIERAGSVGAESAEGYLFPATYDLQLDSDPREVTRRLVAESDRRWKALVTRHKDGFAALGASLGWGRREVLIMASIIEKEAVVDEERPLIGSVFVNRLMDPAFKSRRLQSDPTSLYGCVAYPADAPSCAGFTGKPTPEVVRDPKNRYSTYAHPGLPPGPIGNPGEASITAALSPAATKYLYFVATGGGRHTFSESLDAHNEGVRRLREAVGGSSR</sequence>
<dbReference type="PANTHER" id="PTHR30518">
    <property type="entry name" value="ENDOLYTIC MUREIN TRANSGLYCOSYLASE"/>
    <property type="match status" value="1"/>
</dbReference>
<gene>
    <name evidence="7" type="primary">mltG</name>
    <name evidence="9" type="ORF">CAP_8243</name>
</gene>
<keyword evidence="4 7" id="KW-0472">Membrane</keyword>
<feature type="site" description="Important for catalytic activity" evidence="7">
    <location>
        <position position="297"/>
    </location>
</feature>
<evidence type="ECO:0000256" key="1">
    <source>
        <dbReference type="ARBA" id="ARBA00022475"/>
    </source>
</evidence>
<evidence type="ECO:0000256" key="5">
    <source>
        <dbReference type="ARBA" id="ARBA00023239"/>
    </source>
</evidence>
<proteinExistence type="inferred from homology"/>
<keyword evidence="3 7" id="KW-1133">Transmembrane helix</keyword>
<dbReference type="PANTHER" id="PTHR30518:SF2">
    <property type="entry name" value="ENDOLYTIC MUREIN TRANSGLYCOSYLASE"/>
    <property type="match status" value="1"/>
</dbReference>
<dbReference type="GO" id="GO:0071555">
    <property type="term" value="P:cell wall organization"/>
    <property type="evidence" value="ECO:0007669"/>
    <property type="project" value="UniProtKB-KW"/>
</dbReference>
<evidence type="ECO:0000256" key="8">
    <source>
        <dbReference type="SAM" id="MobiDB-lite"/>
    </source>
</evidence>
<protein>
    <recommendedName>
        <fullName evidence="7">Endolytic murein transglycosylase</fullName>
        <ecNumber evidence="7">4.2.2.29</ecNumber>
    </recommendedName>
    <alternativeName>
        <fullName evidence="7">Peptidoglycan lytic transglycosylase</fullName>
    </alternativeName>
    <alternativeName>
        <fullName evidence="7">Peptidoglycan polymerization terminase</fullName>
    </alternativeName>
</protein>
<dbReference type="EMBL" id="ASRX01000008">
    <property type="protein sequence ID" value="EYF07742.1"/>
    <property type="molecule type" value="Genomic_DNA"/>
</dbReference>
<organism evidence="9 10">
    <name type="scientific">Chondromyces apiculatus DSM 436</name>
    <dbReference type="NCBI Taxonomy" id="1192034"/>
    <lineage>
        <taxon>Bacteria</taxon>
        <taxon>Pseudomonadati</taxon>
        <taxon>Myxococcota</taxon>
        <taxon>Polyangia</taxon>
        <taxon>Polyangiales</taxon>
        <taxon>Polyangiaceae</taxon>
        <taxon>Chondromyces</taxon>
    </lineage>
</organism>
<reference evidence="9 10" key="1">
    <citation type="submission" date="2013-05" db="EMBL/GenBank/DDBJ databases">
        <title>Genome assembly of Chondromyces apiculatus DSM 436.</title>
        <authorList>
            <person name="Sharma G."/>
            <person name="Khatri I."/>
            <person name="Kaur C."/>
            <person name="Mayilraj S."/>
            <person name="Subramanian S."/>
        </authorList>
    </citation>
    <scope>NUCLEOTIDE SEQUENCE [LARGE SCALE GENOMIC DNA]</scope>
    <source>
        <strain evidence="9 10">DSM 436</strain>
    </source>
</reference>
<evidence type="ECO:0000256" key="4">
    <source>
        <dbReference type="ARBA" id="ARBA00023136"/>
    </source>
</evidence>
<dbReference type="GO" id="GO:0005886">
    <property type="term" value="C:plasma membrane"/>
    <property type="evidence" value="ECO:0007669"/>
    <property type="project" value="UniProtKB-SubCell"/>
</dbReference>
<evidence type="ECO:0000313" key="9">
    <source>
        <dbReference type="EMBL" id="EYF07742.1"/>
    </source>
</evidence>
<keyword evidence="2 7" id="KW-0812">Transmembrane</keyword>
<dbReference type="EC" id="4.2.2.29" evidence="7"/>
<dbReference type="eggNOG" id="COG1559">
    <property type="taxonomic scope" value="Bacteria"/>
</dbReference>
<keyword evidence="5 7" id="KW-0456">Lyase</keyword>
<comment type="caution">
    <text evidence="9">The sequence shown here is derived from an EMBL/GenBank/DDBJ whole genome shotgun (WGS) entry which is preliminary data.</text>
</comment>
<dbReference type="GO" id="GO:0009252">
    <property type="term" value="P:peptidoglycan biosynthetic process"/>
    <property type="evidence" value="ECO:0007669"/>
    <property type="project" value="UniProtKB-UniRule"/>
</dbReference>
<dbReference type="RefSeq" id="WP_081864621.1">
    <property type="nucleotide sequence ID" value="NZ_ASRX01000008.1"/>
</dbReference>
<dbReference type="Proteomes" id="UP000019678">
    <property type="component" value="Unassembled WGS sequence"/>
</dbReference>
<comment type="similarity">
    <text evidence="7">Belongs to the transglycosylase MltG family.</text>
</comment>
<evidence type="ECO:0000313" key="10">
    <source>
        <dbReference type="Proteomes" id="UP000019678"/>
    </source>
</evidence>
<evidence type="ECO:0000256" key="2">
    <source>
        <dbReference type="ARBA" id="ARBA00022692"/>
    </source>
</evidence>
<dbReference type="STRING" id="1192034.CAP_8243"/>
<evidence type="ECO:0000256" key="3">
    <source>
        <dbReference type="ARBA" id="ARBA00022989"/>
    </source>
</evidence>
<accession>A0A017TFN2</accession>
<dbReference type="NCBIfam" id="TIGR00247">
    <property type="entry name" value="endolytic transglycosylase MltG"/>
    <property type="match status" value="1"/>
</dbReference>
<dbReference type="HAMAP" id="MF_02065">
    <property type="entry name" value="MltG"/>
    <property type="match status" value="1"/>
</dbReference>
<dbReference type="GO" id="GO:0008932">
    <property type="term" value="F:lytic endotransglycosylase activity"/>
    <property type="evidence" value="ECO:0007669"/>
    <property type="project" value="UniProtKB-UniRule"/>
</dbReference>
<evidence type="ECO:0000256" key="6">
    <source>
        <dbReference type="ARBA" id="ARBA00023316"/>
    </source>
</evidence>
<keyword evidence="6 7" id="KW-0961">Cell wall biogenesis/degradation</keyword>
<keyword evidence="1 7" id="KW-1003">Cell membrane</keyword>
<feature type="transmembrane region" description="Helical" evidence="7">
    <location>
        <begin position="71"/>
        <end position="94"/>
    </location>
</feature>